<reference evidence="2 3" key="2">
    <citation type="submission" date="2017-10" db="EMBL/GenBank/DDBJ databases">
        <title>Extensive intraspecific genome diversity in a model arbuscular mycorrhizal fungus.</title>
        <authorList>
            <person name="Chen E.C.H."/>
            <person name="Morin E."/>
            <person name="Baudet D."/>
            <person name="Noel J."/>
            <person name="Ndikumana S."/>
            <person name="Charron P."/>
            <person name="St-Onge C."/>
            <person name="Giorgi J."/>
            <person name="Grigoriev I.V."/>
            <person name="Roux C."/>
            <person name="Martin F.M."/>
            <person name="Corradi N."/>
        </authorList>
    </citation>
    <scope>NUCLEOTIDE SEQUENCE [LARGE SCALE GENOMIC DNA]</scope>
    <source>
        <strain evidence="2 3">C2</strain>
    </source>
</reference>
<sequence>MNHRIEGGNVRIEEILEESYNTHKKRRHLVEDKELNINNEDDNLPYLVDCKGCEYNIGRKLNKNKCFIYIEKDIATTFKGRSETTEVGGLKTFKPYMTHENIFRQNDLVNKNVVTNICIDKNNNMSIDEEDEDLIDNYILLQIGTIIQKGDEWSLDGMFALEIFAKNSSVEKFNFDVDEHQEVTKKMTPPCSRNQTLRFGVLGGLPKNGKWRTKVPSGGLPKNGKRRTKVRSVRWSSEEWKTEN</sequence>
<dbReference type="AlphaFoldDB" id="A0A2N1N1Y7"/>
<evidence type="ECO:0000313" key="3">
    <source>
        <dbReference type="Proteomes" id="UP000233469"/>
    </source>
</evidence>
<dbReference type="EMBL" id="LLXL01000902">
    <property type="protein sequence ID" value="PKK67925.1"/>
    <property type="molecule type" value="Genomic_DNA"/>
</dbReference>
<proteinExistence type="predicted"/>
<name>A0A2N1N1Y7_9GLOM</name>
<gene>
    <name evidence="2" type="ORF">RhiirC2_782914</name>
</gene>
<dbReference type="VEuPathDB" id="FungiDB:FUN_011651"/>
<evidence type="ECO:0000256" key="1">
    <source>
        <dbReference type="SAM" id="MobiDB-lite"/>
    </source>
</evidence>
<organism evidence="2 3">
    <name type="scientific">Rhizophagus irregularis</name>
    <dbReference type="NCBI Taxonomy" id="588596"/>
    <lineage>
        <taxon>Eukaryota</taxon>
        <taxon>Fungi</taxon>
        <taxon>Fungi incertae sedis</taxon>
        <taxon>Mucoromycota</taxon>
        <taxon>Glomeromycotina</taxon>
        <taxon>Glomeromycetes</taxon>
        <taxon>Glomerales</taxon>
        <taxon>Glomeraceae</taxon>
        <taxon>Rhizophagus</taxon>
    </lineage>
</organism>
<protein>
    <submittedName>
        <fullName evidence="2">Uncharacterized protein</fullName>
    </submittedName>
</protein>
<feature type="region of interest" description="Disordered" evidence="1">
    <location>
        <begin position="208"/>
        <end position="244"/>
    </location>
</feature>
<reference evidence="2 3" key="1">
    <citation type="submission" date="2016-04" db="EMBL/GenBank/DDBJ databases">
        <title>Genome analyses suggest a sexual origin of heterokaryosis in a supposedly ancient asexual fungus.</title>
        <authorList>
            <person name="Ropars J."/>
            <person name="Sedzielewska K."/>
            <person name="Noel J."/>
            <person name="Charron P."/>
            <person name="Farinelli L."/>
            <person name="Marton T."/>
            <person name="Kruger M."/>
            <person name="Pelin A."/>
            <person name="Brachmann A."/>
            <person name="Corradi N."/>
        </authorList>
    </citation>
    <scope>NUCLEOTIDE SEQUENCE [LARGE SCALE GENOMIC DNA]</scope>
    <source>
        <strain evidence="2 3">C2</strain>
    </source>
</reference>
<evidence type="ECO:0000313" key="2">
    <source>
        <dbReference type="EMBL" id="PKK67925.1"/>
    </source>
</evidence>
<dbReference type="VEuPathDB" id="FungiDB:RhiirA1_397240"/>
<comment type="caution">
    <text evidence="2">The sequence shown here is derived from an EMBL/GenBank/DDBJ whole genome shotgun (WGS) entry which is preliminary data.</text>
</comment>
<dbReference type="Proteomes" id="UP000233469">
    <property type="component" value="Unassembled WGS sequence"/>
</dbReference>
<feature type="compositionally biased region" description="Basic residues" evidence="1">
    <location>
        <begin position="223"/>
        <end position="232"/>
    </location>
</feature>
<accession>A0A2N1N1Y7</accession>